<dbReference type="GO" id="GO:0000987">
    <property type="term" value="F:cis-regulatory region sequence-specific DNA binding"/>
    <property type="evidence" value="ECO:0007669"/>
    <property type="project" value="UniProtKB-ARBA"/>
</dbReference>
<dbReference type="InterPro" id="IPR011006">
    <property type="entry name" value="CheY-like_superfamily"/>
</dbReference>
<evidence type="ECO:0000256" key="2">
    <source>
        <dbReference type="ARBA" id="ARBA00022490"/>
    </source>
</evidence>
<keyword evidence="4" id="KW-0902">Two-component regulatory system</keyword>
<dbReference type="Proteomes" id="UP000543030">
    <property type="component" value="Unassembled WGS sequence"/>
</dbReference>
<dbReference type="InterPro" id="IPR036388">
    <property type="entry name" value="WH-like_DNA-bd_sf"/>
</dbReference>
<evidence type="ECO:0000256" key="6">
    <source>
        <dbReference type="ARBA" id="ARBA00023125"/>
    </source>
</evidence>
<dbReference type="PANTHER" id="PTHR48111:SF50">
    <property type="entry name" value="KDP OPERON TRANSCRIPTIONAL REGULATORY PROTEIN KDPE"/>
    <property type="match status" value="1"/>
</dbReference>
<evidence type="ECO:0000256" key="1">
    <source>
        <dbReference type="ARBA" id="ARBA00004496"/>
    </source>
</evidence>
<dbReference type="PROSITE" id="PS50110">
    <property type="entry name" value="RESPONSE_REGULATORY"/>
    <property type="match status" value="1"/>
</dbReference>
<dbReference type="CDD" id="cd00383">
    <property type="entry name" value="trans_reg_C"/>
    <property type="match status" value="1"/>
</dbReference>
<protein>
    <submittedName>
        <fullName evidence="12">Two-component system KDP operon response regulator KdpE</fullName>
    </submittedName>
</protein>
<dbReference type="InterPro" id="IPR001867">
    <property type="entry name" value="OmpR/PhoB-type_DNA-bd"/>
</dbReference>
<evidence type="ECO:0000256" key="4">
    <source>
        <dbReference type="ARBA" id="ARBA00023012"/>
    </source>
</evidence>
<evidence type="ECO:0000256" key="7">
    <source>
        <dbReference type="ARBA" id="ARBA00023163"/>
    </source>
</evidence>
<evidence type="ECO:0000256" key="9">
    <source>
        <dbReference type="PROSITE-ProRule" id="PRU01091"/>
    </source>
</evidence>
<comment type="caution">
    <text evidence="12">The sequence shown here is derived from an EMBL/GenBank/DDBJ whole genome shotgun (WGS) entry which is preliminary data.</text>
</comment>
<dbReference type="NCBIfam" id="NF007820">
    <property type="entry name" value="PRK10529.1"/>
    <property type="match status" value="1"/>
</dbReference>
<dbReference type="AlphaFoldDB" id="A0A840RKJ9"/>
<evidence type="ECO:0000259" key="11">
    <source>
        <dbReference type="PROSITE" id="PS51755"/>
    </source>
</evidence>
<dbReference type="Gene3D" id="1.10.10.10">
    <property type="entry name" value="Winged helix-like DNA-binding domain superfamily/Winged helix DNA-binding domain"/>
    <property type="match status" value="1"/>
</dbReference>
<evidence type="ECO:0000313" key="12">
    <source>
        <dbReference type="EMBL" id="MBB5192752.1"/>
    </source>
</evidence>
<name>A0A840RKJ9_9NEIS</name>
<dbReference type="FunFam" id="1.10.10.10:FF:000210">
    <property type="entry name" value="Winged-helix transcriptional response regulator KdpE"/>
    <property type="match status" value="1"/>
</dbReference>
<dbReference type="FunFam" id="3.40.50.2300:FF:000021">
    <property type="entry name" value="Two-component system response regulator KdpE"/>
    <property type="match status" value="1"/>
</dbReference>
<accession>A0A840RKJ9</accession>
<keyword evidence="2" id="KW-0963">Cytoplasm</keyword>
<dbReference type="Gene3D" id="3.40.50.2300">
    <property type="match status" value="1"/>
</dbReference>
<dbReference type="EMBL" id="JACHHN010000008">
    <property type="protein sequence ID" value="MBB5192752.1"/>
    <property type="molecule type" value="Genomic_DNA"/>
</dbReference>
<feature type="modified residue" description="4-aspartylphosphate" evidence="8">
    <location>
        <position position="56"/>
    </location>
</feature>
<keyword evidence="5" id="KW-0805">Transcription regulation</keyword>
<gene>
    <name evidence="12" type="ORF">HNQ50_003506</name>
</gene>
<evidence type="ECO:0000259" key="10">
    <source>
        <dbReference type="PROSITE" id="PS50110"/>
    </source>
</evidence>
<dbReference type="Pfam" id="PF00072">
    <property type="entry name" value="Response_reg"/>
    <property type="match status" value="1"/>
</dbReference>
<dbReference type="SUPFAM" id="SSF46894">
    <property type="entry name" value="C-terminal effector domain of the bipartite response regulators"/>
    <property type="match status" value="1"/>
</dbReference>
<evidence type="ECO:0000256" key="3">
    <source>
        <dbReference type="ARBA" id="ARBA00022553"/>
    </source>
</evidence>
<dbReference type="GO" id="GO:0042802">
    <property type="term" value="F:identical protein binding"/>
    <property type="evidence" value="ECO:0007669"/>
    <property type="project" value="UniProtKB-ARBA"/>
</dbReference>
<dbReference type="InterPro" id="IPR039420">
    <property type="entry name" value="WalR-like"/>
</dbReference>
<comment type="subcellular location">
    <subcellularLocation>
        <location evidence="1">Cytoplasm</location>
    </subcellularLocation>
</comment>
<evidence type="ECO:0000313" key="13">
    <source>
        <dbReference type="Proteomes" id="UP000543030"/>
    </source>
</evidence>
<dbReference type="SMART" id="SM00862">
    <property type="entry name" value="Trans_reg_C"/>
    <property type="match status" value="1"/>
</dbReference>
<evidence type="ECO:0000256" key="5">
    <source>
        <dbReference type="ARBA" id="ARBA00023015"/>
    </source>
</evidence>
<proteinExistence type="predicted"/>
<keyword evidence="13" id="KW-1185">Reference proteome</keyword>
<dbReference type="SUPFAM" id="SSF52172">
    <property type="entry name" value="CheY-like"/>
    <property type="match status" value="1"/>
</dbReference>
<dbReference type="GO" id="GO:0005829">
    <property type="term" value="C:cytosol"/>
    <property type="evidence" value="ECO:0007669"/>
    <property type="project" value="TreeGrafter"/>
</dbReference>
<dbReference type="PROSITE" id="PS51755">
    <property type="entry name" value="OMPR_PHOB"/>
    <property type="match status" value="1"/>
</dbReference>
<dbReference type="GO" id="GO:0000156">
    <property type="term" value="F:phosphorelay response regulator activity"/>
    <property type="evidence" value="ECO:0007669"/>
    <property type="project" value="TreeGrafter"/>
</dbReference>
<feature type="DNA-binding region" description="OmpR/PhoB-type" evidence="9">
    <location>
        <begin position="130"/>
        <end position="229"/>
    </location>
</feature>
<dbReference type="Gene3D" id="6.10.250.690">
    <property type="match status" value="1"/>
</dbReference>
<dbReference type="CDD" id="cd17620">
    <property type="entry name" value="REC_OmpR_KdpE-like"/>
    <property type="match status" value="1"/>
</dbReference>
<feature type="domain" description="OmpR/PhoB-type" evidence="11">
    <location>
        <begin position="130"/>
        <end position="229"/>
    </location>
</feature>
<dbReference type="GO" id="GO:0032993">
    <property type="term" value="C:protein-DNA complex"/>
    <property type="evidence" value="ECO:0007669"/>
    <property type="project" value="TreeGrafter"/>
</dbReference>
<dbReference type="PANTHER" id="PTHR48111">
    <property type="entry name" value="REGULATOR OF RPOS"/>
    <property type="match status" value="1"/>
</dbReference>
<dbReference type="SMART" id="SM00448">
    <property type="entry name" value="REC"/>
    <property type="match status" value="1"/>
</dbReference>
<feature type="domain" description="Response regulatory" evidence="10">
    <location>
        <begin position="7"/>
        <end position="120"/>
    </location>
</feature>
<sequence>MNAQKPVLVIIEDEPQIARFVSMTAESAGMQTWHATTARQGLVEAGTRQPDLLILDLGLPDGDGLDLIREIRAFSEVPILVLSARSQETDKVAALDAGADDYLTKPFGVNELLARLRVLLRRHAKDSPGDGQVTLGDVEINLVARTVSKAGDAVHLTPIEYRLLATMIRHAGKVITHRQLLLEVWGPAYVEHSHYLRIYMGHLRQKLEDEPAQPRHLLTESGVGYRLLLQHN</sequence>
<keyword evidence="3 8" id="KW-0597">Phosphoprotein</keyword>
<keyword evidence="6 9" id="KW-0238">DNA-binding</keyword>
<keyword evidence="7" id="KW-0804">Transcription</keyword>
<dbReference type="GO" id="GO:0045893">
    <property type="term" value="P:positive regulation of DNA-templated transcription"/>
    <property type="evidence" value="ECO:0007669"/>
    <property type="project" value="UniProtKB-ARBA"/>
</dbReference>
<dbReference type="InterPro" id="IPR001789">
    <property type="entry name" value="Sig_transdc_resp-reg_receiver"/>
</dbReference>
<evidence type="ECO:0000256" key="8">
    <source>
        <dbReference type="PROSITE-ProRule" id="PRU00169"/>
    </source>
</evidence>
<organism evidence="12 13">
    <name type="scientific">Silvimonas terrae</name>
    <dbReference type="NCBI Taxonomy" id="300266"/>
    <lineage>
        <taxon>Bacteria</taxon>
        <taxon>Pseudomonadati</taxon>
        <taxon>Pseudomonadota</taxon>
        <taxon>Betaproteobacteria</taxon>
        <taxon>Neisseriales</taxon>
        <taxon>Chitinibacteraceae</taxon>
        <taxon>Silvimonas</taxon>
    </lineage>
</organism>
<dbReference type="Pfam" id="PF00486">
    <property type="entry name" value="Trans_reg_C"/>
    <property type="match status" value="1"/>
</dbReference>
<dbReference type="InterPro" id="IPR016032">
    <property type="entry name" value="Sig_transdc_resp-reg_C-effctor"/>
</dbReference>
<reference evidence="12 13" key="1">
    <citation type="submission" date="2020-08" db="EMBL/GenBank/DDBJ databases">
        <title>Genomic Encyclopedia of Type Strains, Phase IV (KMG-IV): sequencing the most valuable type-strain genomes for metagenomic binning, comparative biology and taxonomic classification.</title>
        <authorList>
            <person name="Goeker M."/>
        </authorList>
    </citation>
    <scope>NUCLEOTIDE SEQUENCE [LARGE SCALE GENOMIC DNA]</scope>
    <source>
        <strain evidence="12 13">DSM 18233</strain>
    </source>
</reference>
<dbReference type="RefSeq" id="WP_184102423.1">
    <property type="nucleotide sequence ID" value="NZ_JACHHN010000008.1"/>
</dbReference>